<proteinExistence type="predicted"/>
<dbReference type="Proteomes" id="UP000250235">
    <property type="component" value="Unassembled WGS sequence"/>
</dbReference>
<reference evidence="2 3" key="1">
    <citation type="journal article" date="2015" name="Proc. Natl. Acad. Sci. U.S.A.">
        <title>The resurrection genome of Boea hygrometrica: A blueprint for survival of dehydration.</title>
        <authorList>
            <person name="Xiao L."/>
            <person name="Yang G."/>
            <person name="Zhang L."/>
            <person name="Yang X."/>
            <person name="Zhao S."/>
            <person name="Ji Z."/>
            <person name="Zhou Q."/>
            <person name="Hu M."/>
            <person name="Wang Y."/>
            <person name="Chen M."/>
            <person name="Xu Y."/>
            <person name="Jin H."/>
            <person name="Xiao X."/>
            <person name="Hu G."/>
            <person name="Bao F."/>
            <person name="Hu Y."/>
            <person name="Wan P."/>
            <person name="Li L."/>
            <person name="Deng X."/>
            <person name="Kuang T."/>
            <person name="Xiang C."/>
            <person name="Zhu J.K."/>
            <person name="Oliver M.J."/>
            <person name="He Y."/>
        </authorList>
    </citation>
    <scope>NUCLEOTIDE SEQUENCE [LARGE SCALE GENOMIC DNA]</scope>
    <source>
        <strain evidence="3">cv. XS01</strain>
    </source>
</reference>
<dbReference type="PANTHER" id="PTHR31696">
    <property type="entry name" value="PROTEIN MIZU-KUSSEI 1"/>
    <property type="match status" value="1"/>
</dbReference>
<organism evidence="2 3">
    <name type="scientific">Dorcoceras hygrometricum</name>
    <dbReference type="NCBI Taxonomy" id="472368"/>
    <lineage>
        <taxon>Eukaryota</taxon>
        <taxon>Viridiplantae</taxon>
        <taxon>Streptophyta</taxon>
        <taxon>Embryophyta</taxon>
        <taxon>Tracheophyta</taxon>
        <taxon>Spermatophyta</taxon>
        <taxon>Magnoliopsida</taxon>
        <taxon>eudicotyledons</taxon>
        <taxon>Gunneridae</taxon>
        <taxon>Pentapetalae</taxon>
        <taxon>asterids</taxon>
        <taxon>lamiids</taxon>
        <taxon>Lamiales</taxon>
        <taxon>Gesneriaceae</taxon>
        <taxon>Didymocarpoideae</taxon>
        <taxon>Trichosporeae</taxon>
        <taxon>Loxocarpinae</taxon>
        <taxon>Dorcoceras</taxon>
    </lineage>
</organism>
<dbReference type="Pfam" id="PF04759">
    <property type="entry name" value="DUF617"/>
    <property type="match status" value="1"/>
</dbReference>
<evidence type="ECO:0000313" key="3">
    <source>
        <dbReference type="Proteomes" id="UP000250235"/>
    </source>
</evidence>
<keyword evidence="3" id="KW-1185">Reference proteome</keyword>
<accession>A0A2Z7AJ26</accession>
<sequence length="138" mass="15657">MNTKKTSSKRQFHWTTKISNIEEKHDTNNVSSFLQEPHKILRYSSSKKHDQRDSTKAEAGKSCHPRRKTLQAAVAVSRLQAVINSFIRIRASRFHQRLVLGTLFGTKRGHVHLAFQKDAKSAPTLLVELATPITGKNK</sequence>
<dbReference type="InterPro" id="IPR006460">
    <property type="entry name" value="MIZ1-like_pln"/>
</dbReference>
<dbReference type="AlphaFoldDB" id="A0A2Z7AJ26"/>
<dbReference type="GO" id="GO:0010274">
    <property type="term" value="P:hydrotropism"/>
    <property type="evidence" value="ECO:0007669"/>
    <property type="project" value="InterPro"/>
</dbReference>
<evidence type="ECO:0000313" key="2">
    <source>
        <dbReference type="EMBL" id="KZV21713.1"/>
    </source>
</evidence>
<dbReference type="OrthoDB" id="1859415at2759"/>
<gene>
    <name evidence="2" type="ORF">F511_02871</name>
</gene>
<protein>
    <submittedName>
        <fullName evidence="2">Protein MIZU-KUSSEI 1</fullName>
    </submittedName>
</protein>
<dbReference type="PANTHER" id="PTHR31696:SF14">
    <property type="entry name" value="PROTEIN MIZU-KUSSEI 1"/>
    <property type="match status" value="1"/>
</dbReference>
<feature type="region of interest" description="Disordered" evidence="1">
    <location>
        <begin position="42"/>
        <end position="66"/>
    </location>
</feature>
<evidence type="ECO:0000256" key="1">
    <source>
        <dbReference type="SAM" id="MobiDB-lite"/>
    </source>
</evidence>
<dbReference type="EMBL" id="KV014877">
    <property type="protein sequence ID" value="KZV21713.1"/>
    <property type="molecule type" value="Genomic_DNA"/>
</dbReference>
<feature type="compositionally biased region" description="Basic and acidic residues" evidence="1">
    <location>
        <begin position="47"/>
        <end position="61"/>
    </location>
</feature>
<name>A0A2Z7AJ26_9LAMI</name>